<name>A0A160MGB7_9BACI</name>
<keyword evidence="1" id="KW-0812">Transmembrane</keyword>
<feature type="transmembrane region" description="Helical" evidence="1">
    <location>
        <begin position="35"/>
        <end position="53"/>
    </location>
</feature>
<evidence type="ECO:0000313" key="3">
    <source>
        <dbReference type="Proteomes" id="UP000077856"/>
    </source>
</evidence>
<dbReference type="RefSeq" id="WP_019380750.1">
    <property type="nucleotide sequence ID" value="NZ_CP015506.1"/>
</dbReference>
<protein>
    <submittedName>
        <fullName evidence="2">Uncharacterized protein</fullName>
    </submittedName>
</protein>
<dbReference type="KEGG" id="bon:A361_25055"/>
<dbReference type="AlphaFoldDB" id="A0A160MGB7"/>
<evidence type="ECO:0000256" key="1">
    <source>
        <dbReference type="SAM" id="Phobius"/>
    </source>
</evidence>
<sequence>MNIVGIITFLSLSLLLTSLLLIYSKLQNQTPGKLAAIIVFFLLNAVPLVYIVYTEQSMDYASNSFTLGSAFMIVWLITAVIMFIGILFRSRSGNQDPYY</sequence>
<evidence type="ECO:0000313" key="2">
    <source>
        <dbReference type="EMBL" id="AND42280.1"/>
    </source>
</evidence>
<accession>A0A160MGB7</accession>
<dbReference type="EMBL" id="CP015506">
    <property type="protein sequence ID" value="AND42280.1"/>
    <property type="molecule type" value="Genomic_DNA"/>
</dbReference>
<keyword evidence="1" id="KW-0472">Membrane</keyword>
<feature type="transmembrane region" description="Helical" evidence="1">
    <location>
        <begin position="6"/>
        <end position="23"/>
    </location>
</feature>
<feature type="transmembrane region" description="Helical" evidence="1">
    <location>
        <begin position="65"/>
        <end position="88"/>
    </location>
</feature>
<organism evidence="2 3">
    <name type="scientific">Cytobacillus oceanisediminis 2691</name>
    <dbReference type="NCBI Taxonomy" id="1196031"/>
    <lineage>
        <taxon>Bacteria</taxon>
        <taxon>Bacillati</taxon>
        <taxon>Bacillota</taxon>
        <taxon>Bacilli</taxon>
        <taxon>Bacillales</taxon>
        <taxon>Bacillaceae</taxon>
        <taxon>Cytobacillus</taxon>
    </lineage>
</organism>
<gene>
    <name evidence="2" type="ORF">A361_25055</name>
</gene>
<dbReference type="Proteomes" id="UP000077856">
    <property type="component" value="Chromosome"/>
</dbReference>
<keyword evidence="1" id="KW-1133">Transmembrane helix</keyword>
<proteinExistence type="predicted"/>
<reference evidence="2 3" key="1">
    <citation type="submission" date="2016-04" db="EMBL/GenBank/DDBJ databases">
        <title>Complete genome sequence of Bacillus oceanisediminis strain 2691.</title>
        <authorList>
            <person name="Jeong H."/>
            <person name="Kim H.J."/>
            <person name="Lee D.-W."/>
        </authorList>
    </citation>
    <scope>NUCLEOTIDE SEQUENCE [LARGE SCALE GENOMIC DNA]</scope>
    <source>
        <strain evidence="2 3">2691</strain>
    </source>
</reference>